<dbReference type="RefSeq" id="WP_054465593.1">
    <property type="nucleotide sequence ID" value="NZ_CP159837.1"/>
</dbReference>
<protein>
    <submittedName>
        <fullName evidence="2">Filamentous hemagglutinin N-terminal domain-containing protein</fullName>
    </submittedName>
</protein>
<dbReference type="InterPro" id="IPR012334">
    <property type="entry name" value="Pectin_lyas_fold"/>
</dbReference>
<evidence type="ECO:0000313" key="2">
    <source>
        <dbReference type="EMBL" id="XCM37063.1"/>
    </source>
</evidence>
<dbReference type="InterPro" id="IPR011050">
    <property type="entry name" value="Pectin_lyase_fold/virulence"/>
</dbReference>
<dbReference type="NCBIfam" id="TIGR01901">
    <property type="entry name" value="adhes_NPXG"/>
    <property type="match status" value="1"/>
</dbReference>
<organism evidence="2">
    <name type="scientific">Planktothricoides raciborskii GIHE-MW2</name>
    <dbReference type="NCBI Taxonomy" id="2792601"/>
    <lineage>
        <taxon>Bacteria</taxon>
        <taxon>Bacillati</taxon>
        <taxon>Cyanobacteriota</taxon>
        <taxon>Cyanophyceae</taxon>
        <taxon>Oscillatoriophycideae</taxon>
        <taxon>Oscillatoriales</taxon>
        <taxon>Oscillatoriaceae</taxon>
        <taxon>Planktothricoides</taxon>
    </lineage>
</organism>
<dbReference type="SUPFAM" id="SSF51126">
    <property type="entry name" value="Pectin lyase-like"/>
    <property type="match status" value="1"/>
</dbReference>
<accession>A0AAU8JFJ5</accession>
<dbReference type="Pfam" id="PF05860">
    <property type="entry name" value="TPS"/>
    <property type="match status" value="1"/>
</dbReference>
<reference evidence="2" key="1">
    <citation type="submission" date="2024-07" db="EMBL/GenBank/DDBJ databases">
        <authorList>
            <person name="Kim Y.J."/>
            <person name="Jeong J.Y."/>
        </authorList>
    </citation>
    <scope>NUCLEOTIDE SEQUENCE</scope>
    <source>
        <strain evidence="2">GIHE-MW2</strain>
    </source>
</reference>
<dbReference type="InterPro" id="IPR008638">
    <property type="entry name" value="FhaB/CdiA-like_TPS"/>
</dbReference>
<evidence type="ECO:0000259" key="1">
    <source>
        <dbReference type="SMART" id="SM00912"/>
    </source>
</evidence>
<feature type="domain" description="Filamentous haemagglutinin FhaB/tRNA nuclease CdiA-like TPS" evidence="1">
    <location>
        <begin position="33"/>
        <end position="147"/>
    </location>
</feature>
<dbReference type="SMART" id="SM00912">
    <property type="entry name" value="Haemagg_act"/>
    <property type="match status" value="1"/>
</dbReference>
<name>A0AAU8JFJ5_9CYAN</name>
<proteinExistence type="predicted"/>
<sequence>MPTTSPFYSLFLVVFFLTLGVNKGLVFAQTITPATDGTGTVVTTEGNQINITGGKTSGDGANLFHNFQEFGLSDGQIANFLSRPEIVNILGRISGGNPSLINGLIQVNGGNSNLFLLNPAGIVFGQNAALNVLGDFTATTATSLGFDAGILQVFGNNNYTTLVGNLIYFSFDNIQPGSLINFADLAVRSGQSLSLICSAILSTGSSAAPQGNLIITAVPGESILRISRPGHLLSLEVSLSNLKTEAFNPLSLHELLTGGGNIIDANQVTVNEAGQVVLSGSALGIRNGDVVLHPTNQSNQSATIISGNASLSAANNLSLFGIEIQTSQDLNLLAKNTLIVRDSQNPFSAIAGANMNLTGLQKIDIFALNSVNQGATFQAGGDITLISGGNIATDAHFATEGNFFIRTVAGDFGDFISYYDPIISADGNVSFDEYTGVSLKVEATGGIDAGNIIITNPDVTLSGSPDPDAEILANSPALILRSGVSSLSNPANIPPDLTVVNTAFLSDSEQLNRDISVSQISTPGWPVIINSGGQLIIDRIVTQGGDINLFAQGNMQIMGLLNSLQVSPVLH</sequence>
<dbReference type="AlphaFoldDB" id="A0AAU8JFJ5"/>
<gene>
    <name evidence="2" type="ORF">ABWT76_005871</name>
</gene>
<dbReference type="EMBL" id="CP159837">
    <property type="protein sequence ID" value="XCM37063.1"/>
    <property type="molecule type" value="Genomic_DNA"/>
</dbReference>
<dbReference type="Gene3D" id="2.160.20.10">
    <property type="entry name" value="Single-stranded right-handed beta-helix, Pectin lyase-like"/>
    <property type="match status" value="1"/>
</dbReference>